<dbReference type="WBParaSite" id="ES5_v2.g19698.t1">
    <property type="protein sequence ID" value="ES5_v2.g19698.t1"/>
    <property type="gene ID" value="ES5_v2.g19698"/>
</dbReference>
<evidence type="ECO:0000313" key="1">
    <source>
        <dbReference type="Proteomes" id="UP000887579"/>
    </source>
</evidence>
<proteinExistence type="predicted"/>
<accession>A0AC34FQQ0</accession>
<name>A0AC34FQQ0_9BILA</name>
<sequence length="424" mass="49618">MFAEVGKVDVNAKCPILMEWIIDEGSLFNGHAAPLTKDYEFPGFASFKYSLSHGGHFDEEAERFDFELYLKTDICDSFDMEVDLTFTINGEEPKKIVQKLRVTTVWLNLGSITACGFIPLWTDLFEVLINHLDKNRQITLQLSGTLTLLSFENEFKMHFENYSLGYLMLEIHDKDKDFIIVAADGKEIEVHKLALQNQSKVFTAMFENSWKEAVEGRVVIPDFSSKVIEFAIELCYRNYANCDLDSLEFIQLFLFADKYDMEEMKVHKLALQKQSKVFTAMFENSWKEAVEGRVVIPDFSSKVIEFAIELCYKHYANYDLDSLEYIQLFLFADKYDMEEMKECIKESIVLTPGNICEYANLYYEQKCEELLNYCIDRLIVYFQYSYPVSNMNILNNDIKLQFFERASISKAMKKEIQFDYYKNK</sequence>
<dbReference type="Proteomes" id="UP000887579">
    <property type="component" value="Unplaced"/>
</dbReference>
<evidence type="ECO:0000313" key="2">
    <source>
        <dbReference type="WBParaSite" id="ES5_v2.g19698.t1"/>
    </source>
</evidence>
<protein>
    <submittedName>
        <fullName evidence="2">BTB domain-containing protein</fullName>
    </submittedName>
</protein>
<organism evidence="1 2">
    <name type="scientific">Panagrolaimus sp. ES5</name>
    <dbReference type="NCBI Taxonomy" id="591445"/>
    <lineage>
        <taxon>Eukaryota</taxon>
        <taxon>Metazoa</taxon>
        <taxon>Ecdysozoa</taxon>
        <taxon>Nematoda</taxon>
        <taxon>Chromadorea</taxon>
        <taxon>Rhabditida</taxon>
        <taxon>Tylenchina</taxon>
        <taxon>Panagrolaimomorpha</taxon>
        <taxon>Panagrolaimoidea</taxon>
        <taxon>Panagrolaimidae</taxon>
        <taxon>Panagrolaimus</taxon>
    </lineage>
</organism>
<reference evidence="2" key="1">
    <citation type="submission" date="2022-11" db="UniProtKB">
        <authorList>
            <consortium name="WormBaseParasite"/>
        </authorList>
    </citation>
    <scope>IDENTIFICATION</scope>
</reference>